<accession>A0AAD3XZA3</accession>
<evidence type="ECO:0000313" key="3">
    <source>
        <dbReference type="Proteomes" id="UP001279734"/>
    </source>
</evidence>
<dbReference type="AlphaFoldDB" id="A0AAD3XZA3"/>
<dbReference type="InterPro" id="IPR001584">
    <property type="entry name" value="Integrase_cat-core"/>
</dbReference>
<dbReference type="InterPro" id="IPR036397">
    <property type="entry name" value="RNaseH_sf"/>
</dbReference>
<dbReference type="InterPro" id="IPR012337">
    <property type="entry name" value="RNaseH-like_sf"/>
</dbReference>
<gene>
    <name evidence="2" type="ORF">Nepgr_024986</name>
</gene>
<dbReference type="Proteomes" id="UP001279734">
    <property type="component" value="Unassembled WGS sequence"/>
</dbReference>
<evidence type="ECO:0000259" key="1">
    <source>
        <dbReference type="PROSITE" id="PS50994"/>
    </source>
</evidence>
<dbReference type="SUPFAM" id="SSF53098">
    <property type="entry name" value="Ribonuclease H-like"/>
    <property type="match status" value="1"/>
</dbReference>
<dbReference type="GO" id="GO:0003676">
    <property type="term" value="F:nucleic acid binding"/>
    <property type="evidence" value="ECO:0007669"/>
    <property type="project" value="InterPro"/>
</dbReference>
<dbReference type="EMBL" id="BSYO01000025">
    <property type="protein sequence ID" value="GMH23143.1"/>
    <property type="molecule type" value="Genomic_DNA"/>
</dbReference>
<organism evidence="2 3">
    <name type="scientific">Nepenthes gracilis</name>
    <name type="common">Slender pitcher plant</name>
    <dbReference type="NCBI Taxonomy" id="150966"/>
    <lineage>
        <taxon>Eukaryota</taxon>
        <taxon>Viridiplantae</taxon>
        <taxon>Streptophyta</taxon>
        <taxon>Embryophyta</taxon>
        <taxon>Tracheophyta</taxon>
        <taxon>Spermatophyta</taxon>
        <taxon>Magnoliopsida</taxon>
        <taxon>eudicotyledons</taxon>
        <taxon>Gunneridae</taxon>
        <taxon>Pentapetalae</taxon>
        <taxon>Caryophyllales</taxon>
        <taxon>Nepenthaceae</taxon>
        <taxon>Nepenthes</taxon>
    </lineage>
</organism>
<proteinExistence type="predicted"/>
<sequence>MREILNVPSIEKQEAMQISETKNWMTPYLRYLADGSLPEDAEKAKQIKKTAGWYTVVDGRLYRRGYSTPYLRCLSPDEADYALSEVHLGICGSHIGQRKFIIAGIDYFTKFGVLEVVVTDNGTQFLKKRFTKYCANIGIKLVHTSVAYPQANGQGGSNSQSKLSFQVSVESFDPQTKSQKIREHLDLLEETRDIARRQTAAYQHRVAWYYNKKVKAQQFDVGDLVLRGVEATGKLTGRNKLSPNWEGPFLVSAVLRNKAYKLQNQDGKLVPRTWNAIHLSVTFQ</sequence>
<dbReference type="Gene3D" id="3.30.420.10">
    <property type="entry name" value="Ribonuclease H-like superfamily/Ribonuclease H"/>
    <property type="match status" value="1"/>
</dbReference>
<protein>
    <recommendedName>
        <fullName evidence="1">Integrase catalytic domain-containing protein</fullName>
    </recommendedName>
</protein>
<dbReference type="GO" id="GO:0015074">
    <property type="term" value="P:DNA integration"/>
    <property type="evidence" value="ECO:0007669"/>
    <property type="project" value="InterPro"/>
</dbReference>
<keyword evidence="3" id="KW-1185">Reference proteome</keyword>
<dbReference type="PANTHER" id="PTHR48475">
    <property type="entry name" value="RIBONUCLEASE H"/>
    <property type="match status" value="1"/>
</dbReference>
<dbReference type="PANTHER" id="PTHR48475:SF2">
    <property type="entry name" value="RIBONUCLEASE H"/>
    <property type="match status" value="1"/>
</dbReference>
<feature type="domain" description="Integrase catalytic" evidence="1">
    <location>
        <begin position="101"/>
        <end position="219"/>
    </location>
</feature>
<reference evidence="2" key="1">
    <citation type="submission" date="2023-05" db="EMBL/GenBank/DDBJ databases">
        <title>Nepenthes gracilis genome sequencing.</title>
        <authorList>
            <person name="Fukushima K."/>
        </authorList>
    </citation>
    <scope>NUCLEOTIDE SEQUENCE</scope>
    <source>
        <strain evidence="2">SING2019-196</strain>
    </source>
</reference>
<comment type="caution">
    <text evidence="2">The sequence shown here is derived from an EMBL/GenBank/DDBJ whole genome shotgun (WGS) entry which is preliminary data.</text>
</comment>
<name>A0AAD3XZA3_NEPGR</name>
<dbReference type="PROSITE" id="PS50994">
    <property type="entry name" value="INTEGRASE"/>
    <property type="match status" value="1"/>
</dbReference>
<evidence type="ECO:0000313" key="2">
    <source>
        <dbReference type="EMBL" id="GMH23143.1"/>
    </source>
</evidence>